<keyword evidence="1" id="KW-0732">Signal</keyword>
<evidence type="ECO:0000256" key="1">
    <source>
        <dbReference type="SAM" id="SignalP"/>
    </source>
</evidence>
<feature type="signal peptide" evidence="1">
    <location>
        <begin position="1"/>
        <end position="20"/>
    </location>
</feature>
<dbReference type="OrthoDB" id="10282444at2759"/>
<sequence>MHFSLLTTATFLSFSAVAVATPQIVGPGTEHLPIRNRYVWFASNYKASCLKNDAPLENCTYSYSIQGIQATGGATIIPAFNATCKATNVSPNDPQLPCELIDDRPAGRSLNSSLIPAVRANATGSIQMQVSYQFVDQGDKPTSYKYIGDIRAPFASDSFDILTGEVVKLGNVN</sequence>
<reference evidence="2" key="1">
    <citation type="submission" date="2021-07" db="EMBL/GenBank/DDBJ databases">
        <authorList>
            <person name="Durling M."/>
        </authorList>
    </citation>
    <scope>NUCLEOTIDE SEQUENCE</scope>
</reference>
<accession>A0A9N9LSZ0</accession>
<gene>
    <name evidence="2" type="ORF">HYALB_00007166</name>
</gene>
<organism evidence="2 3">
    <name type="scientific">Hymenoscyphus albidus</name>
    <dbReference type="NCBI Taxonomy" id="595503"/>
    <lineage>
        <taxon>Eukaryota</taxon>
        <taxon>Fungi</taxon>
        <taxon>Dikarya</taxon>
        <taxon>Ascomycota</taxon>
        <taxon>Pezizomycotina</taxon>
        <taxon>Leotiomycetes</taxon>
        <taxon>Helotiales</taxon>
        <taxon>Helotiaceae</taxon>
        <taxon>Hymenoscyphus</taxon>
    </lineage>
</organism>
<name>A0A9N9LSZ0_9HELO</name>
<protein>
    <recommendedName>
        <fullName evidence="4">Hypersensitive response-inducing protein</fullName>
    </recommendedName>
</protein>
<evidence type="ECO:0000313" key="3">
    <source>
        <dbReference type="Proteomes" id="UP000701801"/>
    </source>
</evidence>
<evidence type="ECO:0000313" key="2">
    <source>
        <dbReference type="EMBL" id="CAG8980674.1"/>
    </source>
</evidence>
<feature type="chain" id="PRO_5040300595" description="Hypersensitive response-inducing protein" evidence="1">
    <location>
        <begin position="21"/>
        <end position="173"/>
    </location>
</feature>
<proteinExistence type="predicted"/>
<keyword evidence="3" id="KW-1185">Reference proteome</keyword>
<dbReference type="EMBL" id="CAJVRM010000407">
    <property type="protein sequence ID" value="CAG8980674.1"/>
    <property type="molecule type" value="Genomic_DNA"/>
</dbReference>
<comment type="caution">
    <text evidence="2">The sequence shown here is derived from an EMBL/GenBank/DDBJ whole genome shotgun (WGS) entry which is preliminary data.</text>
</comment>
<dbReference type="AlphaFoldDB" id="A0A9N9LSZ0"/>
<dbReference type="Proteomes" id="UP000701801">
    <property type="component" value="Unassembled WGS sequence"/>
</dbReference>
<evidence type="ECO:0008006" key="4">
    <source>
        <dbReference type="Google" id="ProtNLM"/>
    </source>
</evidence>